<reference evidence="1" key="1">
    <citation type="journal article" date="2013" name="Nature">
        <title>Draft genome of the wheat A-genome progenitor Triticum urartu.</title>
        <authorList>
            <person name="Ling H.Q."/>
            <person name="Zhao S."/>
            <person name="Liu D."/>
            <person name="Wang J."/>
            <person name="Sun H."/>
            <person name="Zhang C."/>
            <person name="Fan H."/>
            <person name="Li D."/>
            <person name="Dong L."/>
            <person name="Tao Y."/>
            <person name="Gao C."/>
            <person name="Wu H."/>
            <person name="Li Y."/>
            <person name="Cui Y."/>
            <person name="Guo X."/>
            <person name="Zheng S."/>
            <person name="Wang B."/>
            <person name="Yu K."/>
            <person name="Liang Q."/>
            <person name="Yang W."/>
            <person name="Lou X."/>
            <person name="Chen J."/>
            <person name="Feng M."/>
            <person name="Jian J."/>
            <person name="Zhang X."/>
            <person name="Luo G."/>
            <person name="Jiang Y."/>
            <person name="Liu J."/>
            <person name="Wang Z."/>
            <person name="Sha Y."/>
            <person name="Zhang B."/>
            <person name="Wu H."/>
            <person name="Tang D."/>
            <person name="Shen Q."/>
            <person name="Xue P."/>
            <person name="Zou S."/>
            <person name="Wang X."/>
            <person name="Liu X."/>
            <person name="Wang F."/>
            <person name="Yang Y."/>
            <person name="An X."/>
            <person name="Dong Z."/>
            <person name="Zhang K."/>
            <person name="Zhang X."/>
            <person name="Luo M.C."/>
            <person name="Dvorak J."/>
            <person name="Tong Y."/>
            <person name="Wang J."/>
            <person name="Yang H."/>
            <person name="Li Z."/>
            <person name="Wang D."/>
            <person name="Zhang A."/>
            <person name="Wang J."/>
        </authorList>
    </citation>
    <scope>NUCLEOTIDE SEQUENCE</scope>
</reference>
<dbReference type="EMBL" id="KD205530">
    <property type="protein sequence ID" value="EMS52540.1"/>
    <property type="molecule type" value="Genomic_DNA"/>
</dbReference>
<gene>
    <name evidence="1" type="ORF">TRIUR3_12509</name>
</gene>
<protein>
    <submittedName>
        <fullName evidence="1">Uncharacterized protein</fullName>
    </submittedName>
</protein>
<organism evidence="1">
    <name type="scientific">Triticum urartu</name>
    <name type="common">Red wild einkorn</name>
    <name type="synonym">Crithodium urartu</name>
    <dbReference type="NCBI Taxonomy" id="4572"/>
    <lineage>
        <taxon>Eukaryota</taxon>
        <taxon>Viridiplantae</taxon>
        <taxon>Streptophyta</taxon>
        <taxon>Embryophyta</taxon>
        <taxon>Tracheophyta</taxon>
        <taxon>Spermatophyta</taxon>
        <taxon>Magnoliopsida</taxon>
        <taxon>Liliopsida</taxon>
        <taxon>Poales</taxon>
        <taxon>Poaceae</taxon>
        <taxon>BOP clade</taxon>
        <taxon>Pooideae</taxon>
        <taxon>Triticodae</taxon>
        <taxon>Triticeae</taxon>
        <taxon>Triticinae</taxon>
        <taxon>Triticum</taxon>
    </lineage>
</organism>
<evidence type="ECO:0000313" key="1">
    <source>
        <dbReference type="EMBL" id="EMS52540.1"/>
    </source>
</evidence>
<name>M7ZJN3_TRIUA</name>
<sequence>MAEFSWLTALGFAFLTFNSGMAVYRSNGDAGEFVLIMIPDWAIKLGVCPPRGPRGGRNCDSLRFQMIYVPACEEQLVYSELDAKVWMLGIMKEIISWIQENSQSAEILRIPSTEYD</sequence>
<accession>M7ZJN3</accession>
<dbReference type="AlphaFoldDB" id="M7ZJN3"/>
<proteinExistence type="predicted"/>